<dbReference type="EMBL" id="KX699288">
    <property type="protein sequence ID" value="APD73244.1"/>
    <property type="molecule type" value="Genomic_DNA"/>
</dbReference>
<evidence type="ECO:0000256" key="6">
    <source>
        <dbReference type="ARBA" id="ARBA00023136"/>
    </source>
</evidence>
<evidence type="ECO:0000256" key="8">
    <source>
        <dbReference type="ARBA" id="ARBA00023180"/>
    </source>
</evidence>
<dbReference type="GO" id="GO:0098552">
    <property type="term" value="C:side of membrane"/>
    <property type="evidence" value="ECO:0007669"/>
    <property type="project" value="UniProtKB-KW"/>
</dbReference>
<evidence type="ECO:0000256" key="4">
    <source>
        <dbReference type="ARBA" id="ARBA00022622"/>
    </source>
</evidence>
<evidence type="ECO:0000256" key="3">
    <source>
        <dbReference type="ARBA" id="ARBA00022475"/>
    </source>
</evidence>
<comment type="function">
    <text evidence="1">VSG forms a coat on the surface of the parasite. The trypanosome evades the immune response of the host by expressing a series of antigenically distinct VSGs from an estimated 1000 VSG genes.</text>
</comment>
<dbReference type="VEuPathDB" id="TriTrypDB:Tbg972.7.7550"/>
<dbReference type="VEuPathDB" id="TriTrypDB:Tb1125.Tb08.27P2.260"/>
<evidence type="ECO:0000313" key="13">
    <source>
        <dbReference type="EMBL" id="APD73244.1"/>
    </source>
</evidence>
<keyword evidence="8" id="KW-0325">Glycoprotein</keyword>
<name>A0A1J0R5Y4_9TRYP</name>
<sequence>MKATALLLAVTIVAARQASAAAGDALNKAAWQPMCAMSEDLDALPSNAAAKLAELVKAAEEMAATGKRLQLYSCEAESPGDRLKAAILAPYFDRKASSILAKLKNSLGIKLMEGAARPVYAKGRLDELLNLLQQSKTTNHGCLSDHANSGTVNKQGDTIDDVPCKLKLKPTSGKYAATTTISETGFNRNPLRTVAGNSDQTNTKDCKLLTLNSAGLGGEALGTGGAATVEYAGGLFRGTAANDALTGTDMSKLTTTAKATAPIWAEASATANELAGIKADAYRNSSTDTEGDEDLQTVLVYVTRTGNGANTKAEKQEIQAHFGNPVADKISTFIAKMEAMTIPKGTIGLSTNTPLGTIASGSQLSALITRCTLKVTRERAELTNNIKETSGQKDPKAAADVCNKITDATVCNNKPFCSYNESAAEGDKKCQFNETKASKSGVPVTQTQAAGTESTTEKCKDKKKDDCKSPDCKWEGEACKDSSIFINKKLAIFSAGFVSVCFKSLEL</sequence>
<dbReference type="GO" id="GO:0005886">
    <property type="term" value="C:plasma membrane"/>
    <property type="evidence" value="ECO:0007669"/>
    <property type="project" value="UniProtKB-SubCell"/>
</dbReference>
<evidence type="ECO:0000256" key="7">
    <source>
        <dbReference type="ARBA" id="ARBA00023157"/>
    </source>
</evidence>
<keyword evidence="5 10" id="KW-0732">Signal</keyword>
<dbReference type="InterPro" id="IPR019609">
    <property type="entry name" value="Variant_surf_glycoprt_trypan_C"/>
</dbReference>
<dbReference type="AlphaFoldDB" id="A0A1J0R5Y4"/>
<dbReference type="GO" id="GO:0042783">
    <property type="term" value="P:symbiont-mediated evasion of host immune response"/>
    <property type="evidence" value="ECO:0007669"/>
    <property type="project" value="InterPro"/>
</dbReference>
<evidence type="ECO:0000256" key="10">
    <source>
        <dbReference type="SAM" id="SignalP"/>
    </source>
</evidence>
<dbReference type="InterPro" id="IPR001812">
    <property type="entry name" value="Trypano_VSG_A_N_dom"/>
</dbReference>
<dbReference type="Gene3D" id="3.90.150.10">
    <property type="entry name" value="Variant Surface Glycoprotein, subunit A domain 1"/>
    <property type="match status" value="1"/>
</dbReference>
<organism evidence="13">
    <name type="scientific">Trypanosoma brucei</name>
    <dbReference type="NCBI Taxonomy" id="5691"/>
    <lineage>
        <taxon>Eukaryota</taxon>
        <taxon>Discoba</taxon>
        <taxon>Euglenozoa</taxon>
        <taxon>Kinetoplastea</taxon>
        <taxon>Metakinetoplastina</taxon>
        <taxon>Trypanosomatida</taxon>
        <taxon>Trypanosomatidae</taxon>
        <taxon>Trypanosoma</taxon>
    </lineage>
</organism>
<dbReference type="VEuPathDB" id="TriTrypDB:Tb927.7.6540"/>
<keyword evidence="9" id="KW-0449">Lipoprotein</keyword>
<dbReference type="Gene3D" id="3.30.1680.30">
    <property type="match status" value="1"/>
</dbReference>
<dbReference type="SUPFAM" id="SSF58087">
    <property type="entry name" value="Variant surface glycoprotein (N-terminal domain)"/>
    <property type="match status" value="1"/>
</dbReference>
<proteinExistence type="predicted"/>
<keyword evidence="4" id="KW-0336">GPI-anchor</keyword>
<dbReference type="Gene3D" id="3.30.1680.40">
    <property type="match status" value="1"/>
</dbReference>
<dbReference type="VEuPathDB" id="TriTrypDB:Tb427_000405200"/>
<dbReference type="Pfam" id="PF10659">
    <property type="entry name" value="Trypan_glycop_C"/>
    <property type="match status" value="1"/>
</dbReference>
<evidence type="ECO:0000259" key="11">
    <source>
        <dbReference type="Pfam" id="PF00913"/>
    </source>
</evidence>
<feature type="chain" id="PRO_5012498161" evidence="10">
    <location>
        <begin position="21"/>
        <end position="507"/>
    </location>
</feature>
<evidence type="ECO:0000256" key="2">
    <source>
        <dbReference type="ARBA" id="ARBA00004609"/>
    </source>
</evidence>
<keyword evidence="6" id="KW-0472">Membrane</keyword>
<reference evidence="13" key="1">
    <citation type="submission" date="2016-08" db="EMBL/GenBank/DDBJ databases">
        <title>VSG repertoire of Trypanosoma brucei EATRO 1125.</title>
        <authorList>
            <person name="Cross G.A."/>
        </authorList>
    </citation>
    <scope>NUCLEOTIDE SEQUENCE</scope>
    <source>
        <strain evidence="13">EATRO 1125</strain>
    </source>
</reference>
<accession>A0A1J0R5Y4</accession>
<evidence type="ECO:0000256" key="9">
    <source>
        <dbReference type="ARBA" id="ARBA00023288"/>
    </source>
</evidence>
<feature type="domain" description="Trypanosome variant surface glycoprotein C-terminal" evidence="12">
    <location>
        <begin position="402"/>
        <end position="500"/>
    </location>
</feature>
<evidence type="ECO:0000259" key="12">
    <source>
        <dbReference type="Pfam" id="PF10659"/>
    </source>
</evidence>
<keyword evidence="7" id="KW-1015">Disulfide bond</keyword>
<evidence type="ECO:0000256" key="1">
    <source>
        <dbReference type="ARBA" id="ARBA00002523"/>
    </source>
</evidence>
<feature type="signal peptide" evidence="10">
    <location>
        <begin position="1"/>
        <end position="20"/>
    </location>
</feature>
<protein>
    <submittedName>
        <fullName evidence="13">Variant surface glycoprotein 1125.479</fullName>
    </submittedName>
</protein>
<dbReference type="Pfam" id="PF00913">
    <property type="entry name" value="Trypan_glycop"/>
    <property type="match status" value="1"/>
</dbReference>
<evidence type="ECO:0000256" key="5">
    <source>
        <dbReference type="ARBA" id="ARBA00022729"/>
    </source>
</evidence>
<feature type="domain" description="Trypanosome variant surface glycoprotein A-type N-terminal" evidence="11">
    <location>
        <begin position="8"/>
        <end position="367"/>
    </location>
</feature>
<comment type="subcellular location">
    <subcellularLocation>
        <location evidence="2">Cell membrane</location>
        <topology evidence="2">Lipid-anchor</topology>
        <topology evidence="2">GPI-anchor</topology>
    </subcellularLocation>
</comment>
<dbReference type="FunFam" id="3.30.1680.40:FF:000001">
    <property type="entry name" value="Variant surface glycoprotein (VSG, atypical), putative"/>
    <property type="match status" value="1"/>
</dbReference>
<keyword evidence="3" id="KW-1003">Cell membrane</keyword>
<dbReference type="Gene3D" id="1.10.470.10">
    <property type="entry name" value="Variant Surface Glycoprotein, subunit A, domain 2"/>
    <property type="match status" value="1"/>
</dbReference>